<dbReference type="PANTHER" id="PTHR46524:SF12">
    <property type="entry name" value="CW-TYPE DOMAIN-CONTAINING PROTEIN"/>
    <property type="match status" value="1"/>
</dbReference>
<feature type="region of interest" description="Disordered" evidence="4">
    <location>
        <begin position="1329"/>
        <end position="1353"/>
    </location>
</feature>
<evidence type="ECO:0000256" key="1">
    <source>
        <dbReference type="ARBA" id="ARBA00022723"/>
    </source>
</evidence>
<feature type="compositionally biased region" description="Polar residues" evidence="4">
    <location>
        <begin position="827"/>
        <end position="838"/>
    </location>
</feature>
<dbReference type="Proteomes" id="UP000701853">
    <property type="component" value="Chromosome 3"/>
</dbReference>
<dbReference type="InterPro" id="IPR055300">
    <property type="entry name" value="CWZF3/5/7"/>
</dbReference>
<feature type="region of interest" description="Disordered" evidence="4">
    <location>
        <begin position="594"/>
        <end position="653"/>
    </location>
</feature>
<feature type="compositionally biased region" description="Basic and acidic residues" evidence="4">
    <location>
        <begin position="1273"/>
        <end position="1285"/>
    </location>
</feature>
<dbReference type="InterPro" id="IPR056406">
    <property type="entry name" value="THD_CWZF3/5/7"/>
</dbReference>
<feature type="domain" description="CW-type" evidence="5">
    <location>
        <begin position="710"/>
        <end position="763"/>
    </location>
</feature>
<evidence type="ECO:0000259" key="5">
    <source>
        <dbReference type="PROSITE" id="PS51050"/>
    </source>
</evidence>
<protein>
    <recommendedName>
        <fullName evidence="5">CW-type domain-containing protein</fullName>
    </recommendedName>
</protein>
<feature type="compositionally biased region" description="Polar residues" evidence="4">
    <location>
        <begin position="1259"/>
        <end position="1272"/>
    </location>
</feature>
<feature type="compositionally biased region" description="Basic and acidic residues" evidence="4">
    <location>
        <begin position="1032"/>
        <end position="1043"/>
    </location>
</feature>
<evidence type="ECO:0000256" key="3">
    <source>
        <dbReference type="ARBA" id="ARBA00022833"/>
    </source>
</evidence>
<evidence type="ECO:0000313" key="7">
    <source>
        <dbReference type="Proteomes" id="UP000701853"/>
    </source>
</evidence>
<accession>A0A8J6DCL9</accession>
<feature type="region of interest" description="Disordered" evidence="4">
    <location>
        <begin position="897"/>
        <end position="956"/>
    </location>
</feature>
<feature type="region of interest" description="Disordered" evidence="4">
    <location>
        <begin position="168"/>
        <end position="225"/>
    </location>
</feature>
<dbReference type="OrthoDB" id="757982at2759"/>
<dbReference type="GO" id="GO:0008270">
    <property type="term" value="F:zinc ion binding"/>
    <property type="evidence" value="ECO:0007669"/>
    <property type="project" value="UniProtKB-KW"/>
</dbReference>
<feature type="compositionally biased region" description="Polar residues" evidence="4">
    <location>
        <begin position="209"/>
        <end position="221"/>
    </location>
</feature>
<feature type="compositionally biased region" description="Polar residues" evidence="4">
    <location>
        <begin position="178"/>
        <end position="202"/>
    </location>
</feature>
<name>A0A8J6DCL9_9ROSI</name>
<feature type="compositionally biased region" description="Basic and acidic residues" evidence="4">
    <location>
        <begin position="844"/>
        <end position="853"/>
    </location>
</feature>
<keyword evidence="2" id="KW-0863">Zinc-finger</keyword>
<evidence type="ECO:0000256" key="4">
    <source>
        <dbReference type="SAM" id="MobiDB-lite"/>
    </source>
</evidence>
<organism evidence="6 7">
    <name type="scientific">Gossypium anomalum</name>
    <dbReference type="NCBI Taxonomy" id="47600"/>
    <lineage>
        <taxon>Eukaryota</taxon>
        <taxon>Viridiplantae</taxon>
        <taxon>Streptophyta</taxon>
        <taxon>Embryophyta</taxon>
        <taxon>Tracheophyta</taxon>
        <taxon>Spermatophyta</taxon>
        <taxon>Magnoliopsida</taxon>
        <taxon>eudicotyledons</taxon>
        <taxon>Gunneridae</taxon>
        <taxon>Pentapetalae</taxon>
        <taxon>rosids</taxon>
        <taxon>malvids</taxon>
        <taxon>Malvales</taxon>
        <taxon>Malvaceae</taxon>
        <taxon>Malvoideae</taxon>
        <taxon>Gossypium</taxon>
    </lineage>
</organism>
<dbReference type="Pfam" id="PF07496">
    <property type="entry name" value="zf-CW"/>
    <property type="match status" value="1"/>
</dbReference>
<feature type="compositionally biased region" description="Polar residues" evidence="4">
    <location>
        <begin position="919"/>
        <end position="954"/>
    </location>
</feature>
<dbReference type="Pfam" id="PF24756">
    <property type="entry name" value="THD_CWZF3-5-7"/>
    <property type="match status" value="1"/>
</dbReference>
<feature type="compositionally biased region" description="Basic and acidic residues" evidence="4">
    <location>
        <begin position="1240"/>
        <end position="1252"/>
    </location>
</feature>
<keyword evidence="3" id="KW-0862">Zinc</keyword>
<keyword evidence="1" id="KW-0479">Metal-binding</keyword>
<gene>
    <name evidence="6" type="ORF">CXB51_006225</name>
</gene>
<feature type="compositionally biased region" description="Polar residues" evidence="4">
    <location>
        <begin position="1342"/>
        <end position="1353"/>
    </location>
</feature>
<feature type="region of interest" description="Disordered" evidence="4">
    <location>
        <begin position="480"/>
        <end position="508"/>
    </location>
</feature>
<feature type="compositionally biased region" description="Basic and acidic residues" evidence="4">
    <location>
        <begin position="602"/>
        <end position="641"/>
    </location>
</feature>
<proteinExistence type="predicted"/>
<evidence type="ECO:0000256" key="2">
    <source>
        <dbReference type="ARBA" id="ARBA00022771"/>
    </source>
</evidence>
<feature type="compositionally biased region" description="Basic residues" evidence="4">
    <location>
        <begin position="489"/>
        <end position="498"/>
    </location>
</feature>
<feature type="region of interest" description="Disordered" evidence="4">
    <location>
        <begin position="1214"/>
        <end position="1298"/>
    </location>
</feature>
<dbReference type="EMBL" id="JAHUZN010000003">
    <property type="protein sequence ID" value="KAG8499613.1"/>
    <property type="molecule type" value="Genomic_DNA"/>
</dbReference>
<dbReference type="PROSITE" id="PS51050">
    <property type="entry name" value="ZF_CW"/>
    <property type="match status" value="1"/>
</dbReference>
<feature type="region of interest" description="Disordered" evidence="4">
    <location>
        <begin position="1032"/>
        <end position="1155"/>
    </location>
</feature>
<feature type="compositionally biased region" description="Basic and acidic residues" evidence="4">
    <location>
        <begin position="897"/>
        <end position="918"/>
    </location>
</feature>
<dbReference type="PANTHER" id="PTHR46524">
    <property type="entry name" value="CW-TYPE ZINC FINGER"/>
    <property type="match status" value="1"/>
</dbReference>
<feature type="region of interest" description="Disordered" evidence="4">
    <location>
        <begin position="556"/>
        <end position="577"/>
    </location>
</feature>
<reference evidence="6 7" key="1">
    <citation type="journal article" date="2021" name="bioRxiv">
        <title>The Gossypium anomalum genome as a resource for cotton improvement and evolutionary analysis of hybrid incompatibility.</title>
        <authorList>
            <person name="Grover C.E."/>
            <person name="Yuan D."/>
            <person name="Arick M.A."/>
            <person name="Miller E.R."/>
            <person name="Hu G."/>
            <person name="Peterson D.G."/>
            <person name="Wendel J.F."/>
            <person name="Udall J.A."/>
        </authorList>
    </citation>
    <scope>NUCLEOTIDE SEQUENCE [LARGE SCALE GENOMIC DNA]</scope>
    <source>
        <strain evidence="6">JFW-Udall</strain>
        <tissue evidence="6">Leaf</tissue>
    </source>
</reference>
<keyword evidence="7" id="KW-1185">Reference proteome</keyword>
<dbReference type="Gene3D" id="3.30.40.100">
    <property type="match status" value="1"/>
</dbReference>
<comment type="caution">
    <text evidence="6">The sequence shown here is derived from an EMBL/GenBank/DDBJ whole genome shotgun (WGS) entry which is preliminary data.</text>
</comment>
<dbReference type="InterPro" id="IPR011124">
    <property type="entry name" value="Znf_CW"/>
</dbReference>
<feature type="region of interest" description="Disordered" evidence="4">
    <location>
        <begin position="817"/>
        <end position="853"/>
    </location>
</feature>
<feature type="compositionally biased region" description="Polar residues" evidence="4">
    <location>
        <begin position="1215"/>
        <end position="1239"/>
    </location>
</feature>
<sequence>MEQLRNLASLSMLFPTKCSQYEVVSNRDCSQRCLWTVKQTRHRDAERVNPESAALVDHFNLDRLIINISLIGSVDIGRFPFWVFASLGLGFLGTVGLEMDENSDLEEGEACFHEDEGYNINPDTAFSYIDEKIKNVLGHFQKVFEGGVSAENLGAKFGGYGSFLPTYERSPPRLSRPKTPQRNSSISGSTNNLSMEGASQNLKAPPNAPSTRGPGNTSCPSGNIAAKHDSRLTSAQVAEKSILKDESFNRAGIPSDQKALKFRIKMGSDKKAQKIAAIYSGLGLDYSPSSSLGNSPDESGGTLMISQETTSESPTRVLQVMTSNHVPGGVLISPLHDSLLCFLRKEKERPSRENKSISLLKACQEHPSVLIDKSIMGNKKQLNEKKTKFLIGKSEELVESNNVNRRTVESGKTLLLKKKPENEIAGGESLPNDLKPTALSNSVNIAKEVTATVCDVAAEANLNASKGRLLSSDFAKEDSLESISGRSRTSGKKKKRDKRSSLDGNGWEQSVVNFDKNASVDLGDNVGSKEDSKTKVGQIATFRVQNKINIPSKKEKTLVEGKRSKGSKNNGEVADSMKEGLRLDVGATLKDTVSSCQGFPSGKDKIQKLKLQKDMKKVQDNHRDSLETNSEQKSDRMEPTMRHFQNRPKGYGPMDFETEQNGYLDKSKVILSGRTVNNQLLGVDVPGVVPHLNDKTLACQTAAPAATAPVLIEENWVQCDRCHKWRLLPFDTRPEQLPEKWLCSMLDWLPRMNRCDISEEETTKALNALYQLPVAENQNNPQNHANGTMSLVSSAHLQHLDQNNSSFNSQALSIKGKKNHGLKEVQKSGSSGLNQMSTSKKKYKQQESLKRRSINDMAQAPVESFVMKKSAFEEKERLLVGGETKKAKMKNKRESGLYEYEGSKKSRTEVTSTAEKHQSTNLDNRTLGLNSSTTLPTQANGRSVQNSNGCSNSGDVKHDIKEKTVASLKKLVDQTQASSDAGSLDMRICDKRAPVKKRKLDWQDSQNGNELCMKEESSESVFRNEKKLRFSKIEGKQSNRNDGDSVSNRKSMDHSIGGIEEVRSMDRVQQSSKHKKKSSCKVLDGLDSSRRDSGTGQILIAATSSSSKVSGSRKTRANFEEARGSPVESVSSSPMRTSYPEKLATTGSGKGAANSGIPSCGNLRRCWNGEGTFELAQSGTEMKEKVSGDFNSRSHKSSTLDYRDRDSICKISIRNKPSSRLGNSHLLNGDSHSAETVQHTVDRSHSEDRLNKECGGNALFSQKSDDVSNSQTKDSKRSSAVDKMKGSNPTEEQEDLCSRKSMNYQSDVIKSHACLQETFVDCKRNLHKTSEDEKRSYGKKNPSGQPSSDSRIGTQLNIKHDKFDVKSAAPCCTKGNVAPEQNVTQDFSGQTKVMQAEVKSGMSKSSLHFETESCQERKGHRTVSEAQEGAVYDGVPVNASSSVNVSKALKQPGKAAGSKNGSAHDLGQQMPDLHVVRNLNACSPVRVKSSSLTVTDALNDAQGLRNYADRLKSSGFVFESNEIYFQAALKFLGVAALLEASNSESGRHGDMDHLQVYGTATKLCEMCAKEYERRQEMATAALSYKCVEVAYMRIVYCKHSASSRDLKELQGTVQMVPQGESPSSSISDVDNNLNNQATVDKAPLAKGNASYVAGTHALVARNRPSFGRLLDFTQDVGSAMEASRKSLTCFMAATSSLEAAQNIECITSVRKVIDFSFQDVDELACLVEQAMQAISRSDLGSTRD</sequence>
<evidence type="ECO:0000313" key="6">
    <source>
        <dbReference type="EMBL" id="KAG8499613.1"/>
    </source>
</evidence>